<dbReference type="PROSITE" id="PS50199">
    <property type="entry name" value="ZF_RANBP2_2"/>
    <property type="match status" value="1"/>
</dbReference>
<dbReference type="PANTHER" id="PTHR46253">
    <property type="entry name" value="TGF-BETA-ACTIVATED KINASE 1 AND MAP3K7-BINDING PROTEIN TAB"/>
    <property type="match status" value="1"/>
</dbReference>
<keyword evidence="5" id="KW-0175">Coiled coil</keyword>
<dbReference type="AlphaFoldDB" id="A0A7R9CR60"/>
<proteinExistence type="predicted"/>
<evidence type="ECO:0000313" key="7">
    <source>
        <dbReference type="EMBL" id="CAD7399843.1"/>
    </source>
</evidence>
<dbReference type="PANTHER" id="PTHR46253:SF1">
    <property type="entry name" value="TAB2"/>
    <property type="match status" value="1"/>
</dbReference>
<feature type="domain" description="RanBP2-type" evidence="6">
    <location>
        <begin position="240"/>
        <end position="270"/>
    </location>
</feature>
<name>A0A7R9CR60_TIMCR</name>
<reference evidence="7" key="1">
    <citation type="submission" date="2020-11" db="EMBL/GenBank/DDBJ databases">
        <authorList>
            <person name="Tran Van P."/>
        </authorList>
    </citation>
    <scope>NUCLEOTIDE SEQUENCE</scope>
</reference>
<dbReference type="GO" id="GO:0008270">
    <property type="term" value="F:zinc ion binding"/>
    <property type="evidence" value="ECO:0007669"/>
    <property type="project" value="UniProtKB-KW"/>
</dbReference>
<evidence type="ECO:0000256" key="3">
    <source>
        <dbReference type="ARBA" id="ARBA00022833"/>
    </source>
</evidence>
<keyword evidence="3" id="KW-0862">Zinc</keyword>
<organism evidence="7">
    <name type="scientific">Timema cristinae</name>
    <name type="common">Walking stick</name>
    <dbReference type="NCBI Taxonomy" id="61476"/>
    <lineage>
        <taxon>Eukaryota</taxon>
        <taxon>Metazoa</taxon>
        <taxon>Ecdysozoa</taxon>
        <taxon>Arthropoda</taxon>
        <taxon>Hexapoda</taxon>
        <taxon>Insecta</taxon>
        <taxon>Pterygota</taxon>
        <taxon>Neoptera</taxon>
        <taxon>Polyneoptera</taxon>
        <taxon>Phasmatodea</taxon>
        <taxon>Timematodea</taxon>
        <taxon>Timematoidea</taxon>
        <taxon>Timematidae</taxon>
        <taxon>Timema</taxon>
    </lineage>
</organism>
<evidence type="ECO:0000259" key="6">
    <source>
        <dbReference type="PROSITE" id="PS50199"/>
    </source>
</evidence>
<evidence type="ECO:0000256" key="4">
    <source>
        <dbReference type="PROSITE-ProRule" id="PRU00322"/>
    </source>
</evidence>
<sequence length="305" mass="34900">MAAKKPLLAQQLERRNKLRRELQREKLKLHRMQREKNSMQRDLEHRELIKRKSSSLAFPIVTTVVSLYHTPTSSTSNLFFPIITTVKVQHLRQEIQWLQDECKMMTTEVDLTSSDSRDDISLTKYSISQKTKTFNCEQKITELLDTTDVALTKQGVEERKCSGVPYQCVTVKLMCQLRLCASAECVGTMGVAMPGVVPLGETDEEFYKNIYTGQRCRIMPARSHMAYHPRRPFPRGSPPEEGPNWTCSKCTFRNHPLLDKCEECNMPRILLGTAPPGDFPIISPCYCHPKGIHPLTRMTLNGTKD</sequence>
<evidence type="ECO:0000256" key="2">
    <source>
        <dbReference type="ARBA" id="ARBA00022771"/>
    </source>
</evidence>
<dbReference type="InterPro" id="IPR036443">
    <property type="entry name" value="Znf_RanBP2_sf"/>
</dbReference>
<dbReference type="PROSITE" id="PS01358">
    <property type="entry name" value="ZF_RANBP2_1"/>
    <property type="match status" value="1"/>
</dbReference>
<evidence type="ECO:0000256" key="1">
    <source>
        <dbReference type="ARBA" id="ARBA00022723"/>
    </source>
</evidence>
<accession>A0A7R9CR60</accession>
<gene>
    <name evidence="7" type="ORF">TCEB3V08_LOCUS5221</name>
</gene>
<dbReference type="Gene3D" id="2.30.30.380">
    <property type="entry name" value="Zn-finger domain of Sec23/24"/>
    <property type="match status" value="1"/>
</dbReference>
<dbReference type="EMBL" id="OC317941">
    <property type="protein sequence ID" value="CAD7399843.1"/>
    <property type="molecule type" value="Genomic_DNA"/>
</dbReference>
<dbReference type="SUPFAM" id="SSF90209">
    <property type="entry name" value="Ran binding protein zinc finger-like"/>
    <property type="match status" value="1"/>
</dbReference>
<feature type="coiled-coil region" evidence="5">
    <location>
        <begin position="8"/>
        <end position="42"/>
    </location>
</feature>
<evidence type="ECO:0000256" key="5">
    <source>
        <dbReference type="SAM" id="Coils"/>
    </source>
</evidence>
<protein>
    <recommendedName>
        <fullName evidence="6">RanBP2-type domain-containing protein</fullName>
    </recommendedName>
</protein>
<dbReference type="InterPro" id="IPR001876">
    <property type="entry name" value="Znf_RanBP2"/>
</dbReference>
<keyword evidence="2 4" id="KW-0863">Zinc-finger</keyword>
<keyword evidence="1" id="KW-0479">Metal-binding</keyword>